<evidence type="ECO:0000313" key="4">
    <source>
        <dbReference type="EMBL" id="MBB5131093.1"/>
    </source>
</evidence>
<dbReference type="Pfam" id="PF19278">
    <property type="entry name" value="Hydant_A_C"/>
    <property type="match status" value="1"/>
</dbReference>
<dbReference type="InterPro" id="IPR049517">
    <property type="entry name" value="ACX-like_C"/>
</dbReference>
<dbReference type="PANTHER" id="PTHR11365:SF23">
    <property type="entry name" value="HYPOTHETICAL 5-OXOPROLINASE (EUROFUNG)-RELATED"/>
    <property type="match status" value="1"/>
</dbReference>
<sequence length="673" mass="71285">MRSVRIGVDTGGTFTDVVVVDEQTGEIVTTKTPSTPADPAEGFLAGIGKILRDRAGADVAGIVHGTTVATNQLLEDRIAGLGFVTTEGFEFVLEIARQSVPDGYGNSYFWVKPPRIVPVHRVKTVGGRLDHLGREVRPFDEEEAARVARWFREQGIDAIGVCFLHSYANPEHELRMRDVLAREHPGAVVSISSDVLREYREYERSVTTLVDAAVKPTMRRYIANLSARLRAPFSVMKSNGGVLSAAEVVHQPITTVLSGPAAGALGAALIASTAGHPSVITLDGGGTSTDVAVVVDGEPSLTTEGSVGRYPCKIPMIDIVTVGAGGGSVAWISPEGTLKVGPRSAGADPGPLCYGKGGTEVTVTDAHVFLGRVPPHLLGGEIPLDVEAARAGIEGLAAKLGLTPERTATGILEISAFNQCNAIRQITVQRGLDVRDFPLVAFGGSGPLLACRLIDILGLPSVLVPPDPGNVSAFGLLTVDVKNDYVRTHVTRDLDLAAASAIFGELEAQAAEALDREGFTDHVYARSADLRYYGQAYEVRVPAPSGPLDESWRQAVVDAFHEAHEKLYGYGYRNDPRHGVEWVNLRVSGIGPITRPVIRPLTGPAAPGEPGTRPVCFEDAPEPAPIHQRAALGPGTVVAGPAVIEEYGSTLPVHPGFTATVDAYGNLEVRRAR</sequence>
<evidence type="ECO:0000259" key="2">
    <source>
        <dbReference type="Pfam" id="PF05378"/>
    </source>
</evidence>
<organism evidence="4 5">
    <name type="scientific">Thermocatellispora tengchongensis</name>
    <dbReference type="NCBI Taxonomy" id="1073253"/>
    <lineage>
        <taxon>Bacteria</taxon>
        <taxon>Bacillati</taxon>
        <taxon>Actinomycetota</taxon>
        <taxon>Actinomycetes</taxon>
        <taxon>Streptosporangiales</taxon>
        <taxon>Streptosporangiaceae</taxon>
        <taxon>Thermocatellispora</taxon>
    </lineage>
</organism>
<dbReference type="EC" id="3.5.2.14" evidence="4"/>
<dbReference type="InterPro" id="IPR043129">
    <property type="entry name" value="ATPase_NBD"/>
</dbReference>
<dbReference type="AlphaFoldDB" id="A0A840NZG6"/>
<proteinExistence type="predicted"/>
<protein>
    <submittedName>
        <fullName evidence="4">N-methylhydantoinase A</fullName>
        <ecNumber evidence="4">3.5.2.14</ecNumber>
    </submittedName>
</protein>
<evidence type="ECO:0000313" key="5">
    <source>
        <dbReference type="Proteomes" id="UP000578449"/>
    </source>
</evidence>
<keyword evidence="5" id="KW-1185">Reference proteome</keyword>
<feature type="domain" description="Hydantoinase/oxoprolinase N-terminal" evidence="2">
    <location>
        <begin position="5"/>
        <end position="182"/>
    </location>
</feature>
<name>A0A840NZG6_9ACTN</name>
<dbReference type="GO" id="GO:0047423">
    <property type="term" value="F:N-methylhydantoinase (ATP-hydrolyzing) activity"/>
    <property type="evidence" value="ECO:0007669"/>
    <property type="project" value="UniProtKB-EC"/>
</dbReference>
<feature type="domain" description="Acetophenone carboxylase-like C-terminal" evidence="3">
    <location>
        <begin position="500"/>
        <end position="668"/>
    </location>
</feature>
<dbReference type="Gene3D" id="3.30.420.40">
    <property type="match status" value="1"/>
</dbReference>
<accession>A0A840NZG6</accession>
<comment type="caution">
    <text evidence="4">The sequence shown here is derived from an EMBL/GenBank/DDBJ whole genome shotgun (WGS) entry which is preliminary data.</text>
</comment>
<dbReference type="GO" id="GO:0005829">
    <property type="term" value="C:cytosol"/>
    <property type="evidence" value="ECO:0007669"/>
    <property type="project" value="TreeGrafter"/>
</dbReference>
<dbReference type="SUPFAM" id="SSF53067">
    <property type="entry name" value="Actin-like ATPase domain"/>
    <property type="match status" value="1"/>
</dbReference>
<reference evidence="4 5" key="1">
    <citation type="submission" date="2020-08" db="EMBL/GenBank/DDBJ databases">
        <title>Genomic Encyclopedia of Type Strains, Phase IV (KMG-IV): sequencing the most valuable type-strain genomes for metagenomic binning, comparative biology and taxonomic classification.</title>
        <authorList>
            <person name="Goeker M."/>
        </authorList>
    </citation>
    <scope>NUCLEOTIDE SEQUENCE [LARGE SCALE GENOMIC DNA]</scope>
    <source>
        <strain evidence="4 5">DSM 45615</strain>
    </source>
</reference>
<dbReference type="EMBL" id="JACHGN010000002">
    <property type="protein sequence ID" value="MBB5131093.1"/>
    <property type="molecule type" value="Genomic_DNA"/>
</dbReference>
<dbReference type="GO" id="GO:0017168">
    <property type="term" value="F:5-oxoprolinase (ATP-hydrolyzing) activity"/>
    <property type="evidence" value="ECO:0007669"/>
    <property type="project" value="TreeGrafter"/>
</dbReference>
<keyword evidence="4" id="KW-0378">Hydrolase</keyword>
<dbReference type="RefSeq" id="WP_185047950.1">
    <property type="nucleotide sequence ID" value="NZ_BAABIX010000044.1"/>
</dbReference>
<evidence type="ECO:0000259" key="3">
    <source>
        <dbReference type="Pfam" id="PF19278"/>
    </source>
</evidence>
<dbReference type="Pfam" id="PF01968">
    <property type="entry name" value="Hydantoinase_A"/>
    <property type="match status" value="1"/>
</dbReference>
<dbReference type="InterPro" id="IPR045079">
    <property type="entry name" value="Oxoprolinase-like"/>
</dbReference>
<evidence type="ECO:0000259" key="1">
    <source>
        <dbReference type="Pfam" id="PF01968"/>
    </source>
</evidence>
<dbReference type="Proteomes" id="UP000578449">
    <property type="component" value="Unassembled WGS sequence"/>
</dbReference>
<dbReference type="InterPro" id="IPR008040">
    <property type="entry name" value="Hydant_A_N"/>
</dbReference>
<feature type="domain" description="Hydantoinase A/oxoprolinase" evidence="1">
    <location>
        <begin position="204"/>
        <end position="484"/>
    </location>
</feature>
<dbReference type="GO" id="GO:0006749">
    <property type="term" value="P:glutathione metabolic process"/>
    <property type="evidence" value="ECO:0007669"/>
    <property type="project" value="TreeGrafter"/>
</dbReference>
<dbReference type="InterPro" id="IPR002821">
    <property type="entry name" value="Hydantoinase_A"/>
</dbReference>
<dbReference type="PANTHER" id="PTHR11365">
    <property type="entry name" value="5-OXOPROLINASE RELATED"/>
    <property type="match status" value="1"/>
</dbReference>
<gene>
    <name evidence="4" type="ORF">HNP84_000799</name>
</gene>
<dbReference type="Pfam" id="PF05378">
    <property type="entry name" value="Hydant_A_N"/>
    <property type="match status" value="1"/>
</dbReference>